<comment type="caution">
    <text evidence="1">The sequence shown here is derived from an EMBL/GenBank/DDBJ whole genome shotgun (WGS) entry which is preliminary data.</text>
</comment>
<evidence type="ECO:0000313" key="1">
    <source>
        <dbReference type="EMBL" id="MBB5016844.1"/>
    </source>
</evidence>
<dbReference type="PANTHER" id="PTHR43845">
    <property type="entry name" value="BLR5969 PROTEIN"/>
    <property type="match status" value="1"/>
</dbReference>
<evidence type="ECO:0000313" key="2">
    <source>
        <dbReference type="Proteomes" id="UP000575898"/>
    </source>
</evidence>
<dbReference type="GO" id="GO:0047475">
    <property type="term" value="F:phenylacetate-CoA ligase activity"/>
    <property type="evidence" value="ECO:0007669"/>
    <property type="project" value="UniProtKB-EC"/>
</dbReference>
<dbReference type="InterPro" id="IPR042099">
    <property type="entry name" value="ANL_N_sf"/>
</dbReference>
<name>A0A840MBZ1_9PROT</name>
<keyword evidence="1" id="KW-0436">Ligase</keyword>
<dbReference type="Proteomes" id="UP000575898">
    <property type="component" value="Unassembled WGS sequence"/>
</dbReference>
<accession>A0A840MBZ1</accession>
<dbReference type="RefSeq" id="WP_184033696.1">
    <property type="nucleotide sequence ID" value="NZ_JACHHY010000001.1"/>
</dbReference>
<protein>
    <submittedName>
        <fullName evidence="1">Phenylacetate-CoA ligase</fullName>
        <ecNumber evidence="1">6.2.1.30</ecNumber>
    </submittedName>
</protein>
<dbReference type="AlphaFoldDB" id="A0A840MBZ1"/>
<reference evidence="1 2" key="1">
    <citation type="submission" date="2020-08" db="EMBL/GenBank/DDBJ databases">
        <title>Genomic Encyclopedia of Type Strains, Phase IV (KMG-IV): sequencing the most valuable type-strain genomes for metagenomic binning, comparative biology and taxonomic classification.</title>
        <authorList>
            <person name="Goeker M."/>
        </authorList>
    </citation>
    <scope>NUCLEOTIDE SEQUENCE [LARGE SCALE GENOMIC DNA]</scope>
    <source>
        <strain evidence="1 2">DSM 27165</strain>
    </source>
</reference>
<dbReference type="PANTHER" id="PTHR43845:SF1">
    <property type="entry name" value="BLR5969 PROTEIN"/>
    <property type="match status" value="1"/>
</dbReference>
<sequence>MNSQLESIVQHARQHAPYFHQHYAALPAAGWSLSDLPIIDPSHFWAGSDDLDHWPVLTAHIQDGHVFKTGGSTSEGKLSIYTREEWQAFIHTFSQAMSSRLQPGDRVANLFYAGDLYTSFLFIHDALNHSPVPVCEYPFTGAVDHAVLANAIRQYDINVLACVPAQLMKFAHWLSQAGIQLPQIRTILYGGESLFDDQRPLLARDFPNATIASIGCASVDAGLIGASLPDCQPGEHRCFDGETLIEIIDETTGQPITEPGQIGLLVVTSLQRRLMPILRYPTGDQACWREPAGTPNRKFVLHGRAGQGHRIRVGTLSLFPAQIDEALHQAIGQVAWQLVIDRIDCQDRLTLCLAHDDQAASADPAALAAFLQQSICGLGEACESGQLRFHIQHLSSDSMQTHERSGKLLKVVDRRQYQDKMERPA</sequence>
<dbReference type="SUPFAM" id="SSF56801">
    <property type="entry name" value="Acetyl-CoA synthetase-like"/>
    <property type="match status" value="1"/>
</dbReference>
<proteinExistence type="predicted"/>
<organism evidence="1 2">
    <name type="scientific">Chitinivorax tropicus</name>
    <dbReference type="NCBI Taxonomy" id="714531"/>
    <lineage>
        <taxon>Bacteria</taxon>
        <taxon>Pseudomonadati</taxon>
        <taxon>Pseudomonadota</taxon>
        <taxon>Betaproteobacteria</taxon>
        <taxon>Chitinivorax</taxon>
    </lineage>
</organism>
<dbReference type="EC" id="6.2.1.30" evidence="1"/>
<gene>
    <name evidence="1" type="ORF">HNQ59_000106</name>
</gene>
<keyword evidence="2" id="KW-1185">Reference proteome</keyword>
<dbReference type="EMBL" id="JACHHY010000001">
    <property type="protein sequence ID" value="MBB5016844.1"/>
    <property type="molecule type" value="Genomic_DNA"/>
</dbReference>
<dbReference type="Gene3D" id="3.40.50.12780">
    <property type="entry name" value="N-terminal domain of ligase-like"/>
    <property type="match status" value="1"/>
</dbReference>